<dbReference type="EMBL" id="VMHM01000002">
    <property type="protein sequence ID" value="TSK05649.1"/>
    <property type="molecule type" value="Genomic_DNA"/>
</dbReference>
<accession>A0A556SWX5</accession>
<protein>
    <submittedName>
        <fullName evidence="1">Uncharacterized protein</fullName>
    </submittedName>
</protein>
<gene>
    <name evidence="1" type="ORF">FPQ15_02290</name>
</gene>
<dbReference type="AlphaFoldDB" id="A0A556SWX5"/>
<evidence type="ECO:0000313" key="1">
    <source>
        <dbReference type="EMBL" id="TSK05649.1"/>
    </source>
</evidence>
<name>A0A556SWX5_9GAMM</name>
<sequence length="315" mass="36542">MVGGYEGITKINRQKESEVAMKNKILDISRFNNIESPIWDFDFLMEYLPSRDGYREAIKNYALKIIWQSDRVANENKVIILTNKKTINNIMKYKIDLTNCYCIDFDCLSGMECYSSLPTIEKETATFRMHLENVSINMVEDICRNQILSVNPKSIINIDKDLIILAKKALLIIENIRCYDLRVIHNNHDYYHSSGLKFNIKDRFVECGGKDTQHLDSDIFSQVIFNGKVFLELEEENILPFIIGCDDLVGGYEGITKINHQKESEVAMKNKSLDISRFNNIKSSIWDFDFFMKYFSNDNGYDQAIESYPPTNNSS</sequence>
<reference evidence="1 2" key="1">
    <citation type="submission" date="2019-07" db="EMBL/GenBank/DDBJ databases">
        <title>Gilliamella genomes.</title>
        <authorList>
            <person name="Zheng H."/>
        </authorList>
    </citation>
    <scope>NUCLEOTIDE SEQUENCE [LARGE SCALE GENOMIC DNA]</scope>
    <source>
        <strain evidence="1 2">W8127</strain>
    </source>
</reference>
<comment type="caution">
    <text evidence="1">The sequence shown here is derived from an EMBL/GenBank/DDBJ whole genome shotgun (WGS) entry which is preliminary data.</text>
</comment>
<dbReference type="Proteomes" id="UP000319483">
    <property type="component" value="Unassembled WGS sequence"/>
</dbReference>
<proteinExistence type="predicted"/>
<evidence type="ECO:0000313" key="2">
    <source>
        <dbReference type="Proteomes" id="UP000319483"/>
    </source>
</evidence>
<organism evidence="1 2">
    <name type="scientific">Gilliamella apicola</name>
    <dbReference type="NCBI Taxonomy" id="1196095"/>
    <lineage>
        <taxon>Bacteria</taxon>
        <taxon>Pseudomonadati</taxon>
        <taxon>Pseudomonadota</taxon>
        <taxon>Gammaproteobacteria</taxon>
        <taxon>Orbales</taxon>
        <taxon>Orbaceae</taxon>
        <taxon>Gilliamella</taxon>
    </lineage>
</organism>
<dbReference type="RefSeq" id="WP_144091356.1">
    <property type="nucleotide sequence ID" value="NZ_VMHM01000002.1"/>
</dbReference>